<evidence type="ECO:0000256" key="4">
    <source>
        <dbReference type="ARBA" id="ARBA00022723"/>
    </source>
</evidence>
<keyword evidence="7" id="KW-0460">Magnesium</keyword>
<dbReference type="InterPro" id="IPR036691">
    <property type="entry name" value="Endo/exonu/phosph_ase_sf"/>
</dbReference>
<dbReference type="CDD" id="cd09084">
    <property type="entry name" value="EEP-2"/>
    <property type="match status" value="1"/>
</dbReference>
<dbReference type="EMBL" id="CP007547">
    <property type="protein sequence ID" value="AIL47745.1"/>
    <property type="molecule type" value="Genomic_DNA"/>
</dbReference>
<keyword evidence="11" id="KW-0255">Endonuclease</keyword>
<reference evidence="11" key="1">
    <citation type="journal article" date="2013" name="Lancet">
        <title>First case of E anophelis outbreak in an intensive-care unit.</title>
        <authorList>
            <person name="Teo J."/>
            <person name="Tan S.Y."/>
            <person name="Tay M."/>
            <person name="Ding Y."/>
            <person name="Kjelleberg S."/>
            <person name="Givskov M."/>
            <person name="Lin R.T."/>
            <person name="Yang L."/>
        </authorList>
    </citation>
    <scope>NUCLEOTIDE SEQUENCE [LARGE SCALE GENOMIC DNA]</scope>
    <source>
        <strain evidence="11">NUHP1</strain>
    </source>
</reference>
<feature type="domain" description="Endonuclease/exonuclease/phosphatase" evidence="10">
    <location>
        <begin position="97"/>
        <end position="317"/>
    </location>
</feature>
<dbReference type="HOGENOM" id="CLU_060500_0_0_10"/>
<feature type="transmembrane region" description="Helical" evidence="9">
    <location>
        <begin position="65"/>
        <end position="83"/>
    </location>
</feature>
<proteinExistence type="predicted"/>
<name>A0A077EQH6_9FLAO</name>
<dbReference type="AlphaFoldDB" id="A0A077EQH6"/>
<organism evidence="11 12">
    <name type="scientific">Elizabethkingia anophelis NUHP1</name>
    <dbReference type="NCBI Taxonomy" id="1338011"/>
    <lineage>
        <taxon>Bacteria</taxon>
        <taxon>Pseudomonadati</taxon>
        <taxon>Bacteroidota</taxon>
        <taxon>Flavobacteriia</taxon>
        <taxon>Flavobacteriales</taxon>
        <taxon>Weeksellaceae</taxon>
        <taxon>Elizabethkingia</taxon>
    </lineage>
</organism>
<sequence>MKVIRLILTLLHLVLFFALAAMLLNSFIPPKVFKWFNFVPLVFPPLIIAYIVLTIVWIATWKKRAIFFLIGLLFFFNPIRRWVNYSPGSAAGNLKVVTYNIHGGQDLPALKSFLEGEAPDVIFFQEKGYHNKESLSISGFKHVVEERVVSIYSKYPVKNQGEIINDGSNGHSLYADISINGKTIRFINVYLEPFYLKKDMLRPTGDNKINEEKAKILGSRMAESFRIHQDQVAAVREFAQNSPYPVILGGDFNSVPSSYEYYHLSKNLNDAFMDAGSGSATSFHDYKFPIRIDYLFSSPAIKATSYTVDRDLKISDHFPVISSFKVK</sequence>
<protein>
    <submittedName>
        <fullName evidence="11">AP endonuclease domain protein</fullName>
    </submittedName>
</protein>
<evidence type="ECO:0000256" key="5">
    <source>
        <dbReference type="ARBA" id="ARBA00022763"/>
    </source>
</evidence>
<dbReference type="InterPro" id="IPR051547">
    <property type="entry name" value="TDP2-like"/>
</dbReference>
<evidence type="ECO:0000256" key="2">
    <source>
        <dbReference type="ARBA" id="ARBA00001946"/>
    </source>
</evidence>
<dbReference type="Gene3D" id="3.60.10.10">
    <property type="entry name" value="Endonuclease/exonuclease/phosphatase"/>
    <property type="match status" value="1"/>
</dbReference>
<evidence type="ECO:0000256" key="7">
    <source>
        <dbReference type="ARBA" id="ARBA00022842"/>
    </source>
</evidence>
<dbReference type="eggNOG" id="COG3021">
    <property type="taxonomic scope" value="Bacteria"/>
</dbReference>
<keyword evidence="5" id="KW-0227">DNA damage</keyword>
<evidence type="ECO:0000313" key="11">
    <source>
        <dbReference type="EMBL" id="AIL47745.1"/>
    </source>
</evidence>
<keyword evidence="9" id="KW-0812">Transmembrane</keyword>
<dbReference type="STRING" id="1338011.BD94_3970"/>
<accession>A0A077EQH6</accession>
<dbReference type="GO" id="GO:0046872">
    <property type="term" value="F:metal ion binding"/>
    <property type="evidence" value="ECO:0007669"/>
    <property type="project" value="UniProtKB-KW"/>
</dbReference>
<dbReference type="GO" id="GO:0016787">
    <property type="term" value="F:hydrolase activity"/>
    <property type="evidence" value="ECO:0007669"/>
    <property type="project" value="UniProtKB-KW"/>
</dbReference>
<dbReference type="GO" id="GO:0006281">
    <property type="term" value="P:DNA repair"/>
    <property type="evidence" value="ECO:0007669"/>
    <property type="project" value="UniProtKB-KW"/>
</dbReference>
<evidence type="ECO:0000313" key="12">
    <source>
        <dbReference type="Proteomes" id="UP000028933"/>
    </source>
</evidence>
<keyword evidence="9" id="KW-0472">Membrane</keyword>
<reference evidence="11" key="2">
    <citation type="journal article" date="2015" name="Genome Biol. Evol.">
        <title>Complete Genome Sequence and Transcriptomic Analysis of the Novel Pathogen Elizabethkingia anophelis in Response to Oxidative Stress.</title>
        <authorList>
            <person name="Li Y."/>
            <person name="Liu Y."/>
            <person name="Chew S.C."/>
            <person name="Tay M."/>
            <person name="Salido M.M."/>
            <person name="Teo J."/>
            <person name="Lauro F.M."/>
            <person name="Givskov M."/>
            <person name="Yang L."/>
        </authorList>
    </citation>
    <scope>NUCLEOTIDE SEQUENCE</scope>
    <source>
        <strain evidence="11">NUHP1</strain>
    </source>
</reference>
<evidence type="ECO:0000259" key="10">
    <source>
        <dbReference type="Pfam" id="PF03372"/>
    </source>
</evidence>
<dbReference type="Pfam" id="PF03372">
    <property type="entry name" value="Exo_endo_phos"/>
    <property type="match status" value="1"/>
</dbReference>
<keyword evidence="6" id="KW-0378">Hydrolase</keyword>
<dbReference type="RefSeq" id="WP_024563908.1">
    <property type="nucleotide sequence ID" value="NZ_CP007547.1"/>
</dbReference>
<feature type="transmembrane region" description="Helical" evidence="9">
    <location>
        <begin position="36"/>
        <end position="58"/>
    </location>
</feature>
<gene>
    <name evidence="11" type="ORF">BD94_3970</name>
</gene>
<evidence type="ECO:0000256" key="8">
    <source>
        <dbReference type="ARBA" id="ARBA00023204"/>
    </source>
</evidence>
<dbReference type="GO" id="GO:0004519">
    <property type="term" value="F:endonuclease activity"/>
    <property type="evidence" value="ECO:0007669"/>
    <property type="project" value="UniProtKB-KW"/>
</dbReference>
<keyword evidence="8" id="KW-0234">DNA repair</keyword>
<comment type="cofactor">
    <cofactor evidence="1">
        <name>Mn(2+)</name>
        <dbReference type="ChEBI" id="CHEBI:29035"/>
    </cofactor>
</comment>
<evidence type="ECO:0000256" key="9">
    <source>
        <dbReference type="SAM" id="Phobius"/>
    </source>
</evidence>
<dbReference type="PANTHER" id="PTHR15822:SF4">
    <property type="entry name" value="TYROSYL-DNA PHOSPHODIESTERASE 2"/>
    <property type="match status" value="1"/>
</dbReference>
<dbReference type="SUPFAM" id="SSF56219">
    <property type="entry name" value="DNase I-like"/>
    <property type="match status" value="1"/>
</dbReference>
<keyword evidence="3" id="KW-0540">Nuclease</keyword>
<dbReference type="PANTHER" id="PTHR15822">
    <property type="entry name" value="TRAF AND TNF RECEPTOR-ASSOCIATED PROTEIN"/>
    <property type="match status" value="1"/>
</dbReference>
<comment type="cofactor">
    <cofactor evidence="2">
        <name>Mg(2+)</name>
        <dbReference type="ChEBI" id="CHEBI:18420"/>
    </cofactor>
</comment>
<evidence type="ECO:0000256" key="1">
    <source>
        <dbReference type="ARBA" id="ARBA00001936"/>
    </source>
</evidence>
<dbReference type="KEGG" id="eao:BD94_3970"/>
<dbReference type="Proteomes" id="UP000028933">
    <property type="component" value="Chromosome"/>
</dbReference>
<evidence type="ECO:0000256" key="6">
    <source>
        <dbReference type="ARBA" id="ARBA00022801"/>
    </source>
</evidence>
<keyword evidence="4" id="KW-0479">Metal-binding</keyword>
<keyword evidence="9" id="KW-1133">Transmembrane helix</keyword>
<evidence type="ECO:0000256" key="3">
    <source>
        <dbReference type="ARBA" id="ARBA00022722"/>
    </source>
</evidence>
<dbReference type="InterPro" id="IPR005135">
    <property type="entry name" value="Endo/exonuclease/phosphatase"/>
</dbReference>